<dbReference type="RefSeq" id="WP_005539408.1">
    <property type="nucleotide sequence ID" value="NZ_JH378829.1"/>
</dbReference>
<evidence type="ECO:0000256" key="1">
    <source>
        <dbReference type="SAM" id="Phobius"/>
    </source>
</evidence>
<feature type="transmembrane region" description="Helical" evidence="1">
    <location>
        <begin position="12"/>
        <end position="30"/>
    </location>
</feature>
<accession>G5GFN8</accession>
<keyword evidence="3" id="KW-1185">Reference proteome</keyword>
<sequence length="334" mass="38409">MRSVSRIGRCGYLVYIITMFVCMTCMVSCGKKGVSGQETVAKTEIMVPYTEKQMLMISTSQRNAENKAYTDEIWGAKMDKQGHTYDEVFDVRMKEFFLRLYVMSMTAKSRGITLTDKENETVSKLSQEYIDAALKSGTKLNELTSDEVNMMFRDYALAMKLSKSVTGTKELEVSENEARIMDLECIVLDNKEQAERALFEVNAEGADFSEIARKKSIEKEIKVKAGHADLPKEVDEKVSLLSDSEISDIIEIGGKYYIYKCIKGYDEDATADRKELMEKSRRDEELNKIYDEYLKYNNVNLNMDEWNKFVNSKKTVFKEADFFSLYKKGFNNSK</sequence>
<name>G5GFN8_9FIRM</name>
<dbReference type="EMBL" id="ACZL01000007">
    <property type="protein sequence ID" value="EHI56515.1"/>
    <property type="molecule type" value="Genomic_DNA"/>
</dbReference>
<keyword evidence="1" id="KW-0812">Transmembrane</keyword>
<comment type="caution">
    <text evidence="2">The sequence shown here is derived from an EMBL/GenBank/DDBJ whole genome shotgun (WGS) entry which is preliminary data.</text>
</comment>
<dbReference type="AlphaFoldDB" id="G5GFN8"/>
<organism evidence="2 3">
    <name type="scientific">Johnsonella ignava ATCC 51276</name>
    <dbReference type="NCBI Taxonomy" id="679200"/>
    <lineage>
        <taxon>Bacteria</taxon>
        <taxon>Bacillati</taxon>
        <taxon>Bacillota</taxon>
        <taxon>Clostridia</taxon>
        <taxon>Lachnospirales</taxon>
        <taxon>Lachnospiraceae</taxon>
        <taxon>Johnsonella</taxon>
    </lineage>
</organism>
<dbReference type="SUPFAM" id="SSF54534">
    <property type="entry name" value="FKBP-like"/>
    <property type="match status" value="1"/>
</dbReference>
<proteinExistence type="predicted"/>
<evidence type="ECO:0000313" key="2">
    <source>
        <dbReference type="EMBL" id="EHI56515.1"/>
    </source>
</evidence>
<dbReference type="eggNOG" id="COG0760">
    <property type="taxonomic scope" value="Bacteria"/>
</dbReference>
<dbReference type="InterPro" id="IPR046357">
    <property type="entry name" value="PPIase_dom_sf"/>
</dbReference>
<dbReference type="OrthoDB" id="14196at2"/>
<dbReference type="STRING" id="679200.HMPREF9333_00377"/>
<dbReference type="Gene3D" id="3.10.50.40">
    <property type="match status" value="1"/>
</dbReference>
<gene>
    <name evidence="2" type="ORF">HMPREF9333_00377</name>
</gene>
<dbReference type="Proteomes" id="UP000003011">
    <property type="component" value="Unassembled WGS sequence"/>
</dbReference>
<protein>
    <submittedName>
        <fullName evidence="2">Uncharacterized protein</fullName>
    </submittedName>
</protein>
<dbReference type="GO" id="GO:0003755">
    <property type="term" value="F:peptidyl-prolyl cis-trans isomerase activity"/>
    <property type="evidence" value="ECO:0007669"/>
    <property type="project" value="InterPro"/>
</dbReference>
<evidence type="ECO:0000313" key="3">
    <source>
        <dbReference type="Proteomes" id="UP000003011"/>
    </source>
</evidence>
<keyword evidence="1" id="KW-1133">Transmembrane helix</keyword>
<keyword evidence="1" id="KW-0472">Membrane</keyword>
<reference evidence="2 3" key="1">
    <citation type="submission" date="2011-08" db="EMBL/GenBank/DDBJ databases">
        <title>The Genome Sequence of Johnsonella ignava ATCC 51276.</title>
        <authorList>
            <consortium name="The Broad Institute Genome Sequencing Platform"/>
            <person name="Earl A."/>
            <person name="Ward D."/>
            <person name="Feldgarden M."/>
            <person name="Gevers D."/>
            <person name="Izard J."/>
            <person name="Blanton J.M."/>
            <person name="Baranova O.V."/>
            <person name="Dewhirst F.E."/>
            <person name="Young S.K."/>
            <person name="Zeng Q."/>
            <person name="Gargeya S."/>
            <person name="Fitzgerald M."/>
            <person name="Haas B."/>
            <person name="Abouelleil A."/>
            <person name="Alvarado L."/>
            <person name="Arachchi H.M."/>
            <person name="Berlin A."/>
            <person name="Brown A."/>
            <person name="Chapman S.B."/>
            <person name="Chen Z."/>
            <person name="Dunbar C."/>
            <person name="Freedman E."/>
            <person name="Gearin G."/>
            <person name="Gellesch M."/>
            <person name="Goldberg J."/>
            <person name="Griggs A."/>
            <person name="Gujja S."/>
            <person name="Heiman D."/>
            <person name="Howarth C."/>
            <person name="Larson L."/>
            <person name="Lui A."/>
            <person name="MacDonald P.J.P."/>
            <person name="Montmayeur A."/>
            <person name="Murphy C."/>
            <person name="Neiman D."/>
            <person name="Pearson M."/>
            <person name="Priest M."/>
            <person name="Roberts A."/>
            <person name="Saif S."/>
            <person name="Shea T."/>
            <person name="Shenoy N."/>
            <person name="Sisk P."/>
            <person name="Stolte C."/>
            <person name="Sykes S."/>
            <person name="Wortman J."/>
            <person name="Nusbaum C."/>
            <person name="Birren B."/>
        </authorList>
    </citation>
    <scope>NUCLEOTIDE SEQUENCE [LARGE SCALE GENOMIC DNA]</scope>
    <source>
        <strain evidence="2 3">ATCC 51276</strain>
    </source>
</reference>
<dbReference type="HOGENOM" id="CLU_041768_0_0_9"/>